<feature type="transmembrane region" description="Helical" evidence="2">
    <location>
        <begin position="205"/>
        <end position="224"/>
    </location>
</feature>
<organism evidence="3 4">
    <name type="scientific">Rhodopila globiformis</name>
    <name type="common">Rhodopseudomonas globiformis</name>
    <dbReference type="NCBI Taxonomy" id="1071"/>
    <lineage>
        <taxon>Bacteria</taxon>
        <taxon>Pseudomonadati</taxon>
        <taxon>Pseudomonadota</taxon>
        <taxon>Alphaproteobacteria</taxon>
        <taxon>Acetobacterales</taxon>
        <taxon>Acetobacteraceae</taxon>
        <taxon>Rhodopila</taxon>
    </lineage>
</organism>
<dbReference type="PANTHER" id="PTHR37422:SF13">
    <property type="entry name" value="LIPOPOLYSACCHARIDE BIOSYNTHESIS PROTEIN PA4999-RELATED"/>
    <property type="match status" value="1"/>
</dbReference>
<evidence type="ECO:0000256" key="1">
    <source>
        <dbReference type="SAM" id="MobiDB-lite"/>
    </source>
</evidence>
<dbReference type="InterPro" id="IPR048041">
    <property type="entry name" value="VpsF-like"/>
</dbReference>
<keyword evidence="2" id="KW-1133">Transmembrane helix</keyword>
<feature type="transmembrane region" description="Helical" evidence="2">
    <location>
        <begin position="100"/>
        <end position="117"/>
    </location>
</feature>
<evidence type="ECO:0000313" key="4">
    <source>
        <dbReference type="Proteomes" id="UP000239724"/>
    </source>
</evidence>
<feature type="transmembrane region" description="Helical" evidence="2">
    <location>
        <begin position="279"/>
        <end position="300"/>
    </location>
</feature>
<dbReference type="AlphaFoldDB" id="A0A2S6MTS5"/>
<protein>
    <recommendedName>
        <fullName evidence="5">O-antigen ligase domain-containing protein</fullName>
    </recommendedName>
</protein>
<feature type="transmembrane region" description="Helical" evidence="2">
    <location>
        <begin position="68"/>
        <end position="88"/>
    </location>
</feature>
<dbReference type="PANTHER" id="PTHR37422">
    <property type="entry name" value="TEICHURONIC ACID BIOSYNTHESIS PROTEIN TUAE"/>
    <property type="match status" value="1"/>
</dbReference>
<reference evidence="3 4" key="1">
    <citation type="journal article" date="2018" name="Arch. Microbiol.">
        <title>New insights into the metabolic potential of the phototrophic purple bacterium Rhodopila globiformis DSM 161(T) from its draft genome sequence and evidence for a vanadium-dependent nitrogenase.</title>
        <authorList>
            <person name="Imhoff J.F."/>
            <person name="Rahn T."/>
            <person name="Kunzel S."/>
            <person name="Neulinger S.C."/>
        </authorList>
    </citation>
    <scope>NUCLEOTIDE SEQUENCE [LARGE SCALE GENOMIC DNA]</scope>
    <source>
        <strain evidence="3 4">DSM 161</strain>
    </source>
</reference>
<comment type="caution">
    <text evidence="3">The sequence shown here is derived from an EMBL/GenBank/DDBJ whole genome shotgun (WGS) entry which is preliminary data.</text>
</comment>
<dbReference type="NCBIfam" id="NF038256">
    <property type="entry name" value="exopoly_VpsF"/>
    <property type="match status" value="1"/>
</dbReference>
<accession>A0A2S6MTS5</accession>
<feature type="transmembrane region" description="Helical" evidence="2">
    <location>
        <begin position="253"/>
        <end position="272"/>
    </location>
</feature>
<dbReference type="Proteomes" id="UP000239724">
    <property type="component" value="Unassembled WGS sequence"/>
</dbReference>
<feature type="transmembrane region" description="Helical" evidence="2">
    <location>
        <begin position="402"/>
        <end position="419"/>
    </location>
</feature>
<feature type="transmembrane region" description="Helical" evidence="2">
    <location>
        <begin position="365"/>
        <end position="390"/>
    </location>
</feature>
<name>A0A2S6MTS5_RHOGL</name>
<feature type="transmembrane region" description="Helical" evidence="2">
    <location>
        <begin position="152"/>
        <end position="169"/>
    </location>
</feature>
<evidence type="ECO:0008006" key="5">
    <source>
        <dbReference type="Google" id="ProtNLM"/>
    </source>
</evidence>
<dbReference type="RefSeq" id="WP_104523353.1">
    <property type="nucleotide sequence ID" value="NZ_NHRY01000277.1"/>
</dbReference>
<feature type="transmembrane region" description="Helical" evidence="2">
    <location>
        <begin position="28"/>
        <end position="48"/>
    </location>
</feature>
<dbReference type="EMBL" id="NHRY01000277">
    <property type="protein sequence ID" value="PPQ25759.1"/>
    <property type="molecule type" value="Genomic_DNA"/>
</dbReference>
<feature type="region of interest" description="Disordered" evidence="1">
    <location>
        <begin position="442"/>
        <end position="477"/>
    </location>
</feature>
<dbReference type="OrthoDB" id="7987387at2"/>
<dbReference type="InterPro" id="IPR051533">
    <property type="entry name" value="WaaL-like"/>
</dbReference>
<gene>
    <name evidence="3" type="ORF">CCS01_31805</name>
</gene>
<evidence type="ECO:0000313" key="3">
    <source>
        <dbReference type="EMBL" id="PPQ25759.1"/>
    </source>
</evidence>
<keyword evidence="2" id="KW-0472">Membrane</keyword>
<evidence type="ECO:0000256" key="2">
    <source>
        <dbReference type="SAM" id="Phobius"/>
    </source>
</evidence>
<keyword evidence="4" id="KW-1185">Reference proteome</keyword>
<proteinExistence type="predicted"/>
<sequence length="477" mass="51525">MIRTLRTLAPVRLTDVRSAAGNARIRNAAFNIALFSVILHLLVSGRSLDVMGIPYATVGGNPVFKLHPATYLVGIACCMMLFLTRPAGSGLVRLFRTKPALATYAVLILFCAFYSILNVGFSGAAVYVESYLSAAMLCVAMEDASDRQKRILAWWIIALCLVSIVISVGETITQTHLIPHEVSDDAEAAAQQVIDDASDFRGAGLFGHPLGGALMTSMATFLLLRMRMNGLLKAALFTSMLIGLLSFSGRAALVTTVILVTMVAVVQLVRGLARRDLSLGFLGALFAGIVILLPLLIVLVSSTDIGERALTHMYMDDSAEVRNMQWLVLNHLNLKDVLFGVSPVREEVLKYQIGLAAKNTDIENFWLLMFLNLGIIGFAVFLVAFGLFIIHLGRRANHPLGWLLLLAAILIDSTANSLGRKGSDLFLMTACMIALTGYPRTAPATQPAPRPPPLGRSRTAEHAGLRPSPVKLAGFKP</sequence>
<keyword evidence="2" id="KW-0812">Transmembrane</keyword>